<sequence length="109" mass="12217">MPIQQGGVVFFDGSRIIVLGSVTSGVRPPFRIVSVRVIRKREAAIKNRDRRYWRAEYWSCRAEGRPLRVHRENLDLSDEGSEEQEDQGSKEECDQGQRGGGGSGQRGGV</sequence>
<reference evidence="2" key="1">
    <citation type="submission" date="2021-01" db="EMBL/GenBank/DDBJ databases">
        <authorList>
            <person name="Corre E."/>
            <person name="Pelletier E."/>
            <person name="Niang G."/>
            <person name="Scheremetjew M."/>
            <person name="Finn R."/>
            <person name="Kale V."/>
            <person name="Holt S."/>
            <person name="Cochrane G."/>
            <person name="Meng A."/>
            <person name="Brown T."/>
            <person name="Cohen L."/>
        </authorList>
    </citation>
    <scope>NUCLEOTIDE SEQUENCE</scope>
    <source>
        <strain evidence="2">PLY182g</strain>
    </source>
</reference>
<evidence type="ECO:0000256" key="1">
    <source>
        <dbReference type="SAM" id="MobiDB-lite"/>
    </source>
</evidence>
<dbReference type="AlphaFoldDB" id="A0A7S0LPZ7"/>
<protein>
    <submittedName>
        <fullName evidence="2">Uncharacterized protein</fullName>
    </submittedName>
</protein>
<dbReference type="EMBL" id="HBEY01043889">
    <property type="protein sequence ID" value="CAD8617630.1"/>
    <property type="molecule type" value="Transcribed_RNA"/>
</dbReference>
<accession>A0A7S0LPZ7</accession>
<gene>
    <name evidence="2" type="ORF">CPEL01642_LOCUS21011</name>
</gene>
<proteinExistence type="predicted"/>
<organism evidence="2">
    <name type="scientific">Coccolithus braarudii</name>
    <dbReference type="NCBI Taxonomy" id="221442"/>
    <lineage>
        <taxon>Eukaryota</taxon>
        <taxon>Haptista</taxon>
        <taxon>Haptophyta</taxon>
        <taxon>Prymnesiophyceae</taxon>
        <taxon>Coccolithales</taxon>
        <taxon>Coccolithaceae</taxon>
        <taxon>Coccolithus</taxon>
    </lineage>
</organism>
<name>A0A7S0LPZ7_9EUKA</name>
<feature type="region of interest" description="Disordered" evidence="1">
    <location>
        <begin position="70"/>
        <end position="109"/>
    </location>
</feature>
<feature type="compositionally biased region" description="Gly residues" evidence="1">
    <location>
        <begin position="97"/>
        <end position="109"/>
    </location>
</feature>
<evidence type="ECO:0000313" key="2">
    <source>
        <dbReference type="EMBL" id="CAD8617630.1"/>
    </source>
</evidence>
<feature type="compositionally biased region" description="Acidic residues" evidence="1">
    <location>
        <begin position="75"/>
        <end position="86"/>
    </location>
</feature>